<feature type="chain" id="PRO_5012281239" evidence="1">
    <location>
        <begin position="24"/>
        <end position="119"/>
    </location>
</feature>
<reference evidence="2 3" key="1">
    <citation type="journal article" date="2016" name="Proc. Natl. Acad. Sci. U.S.A.">
        <title>Lipid metabolic changes in an early divergent fungus govern the establishment of a mutualistic symbiosis with endobacteria.</title>
        <authorList>
            <person name="Lastovetsky O.A."/>
            <person name="Gaspar M.L."/>
            <person name="Mondo S.J."/>
            <person name="LaButti K.M."/>
            <person name="Sandor L."/>
            <person name="Grigoriev I.V."/>
            <person name="Henry S.A."/>
            <person name="Pawlowska T.E."/>
        </authorList>
    </citation>
    <scope>NUCLEOTIDE SEQUENCE [LARGE SCALE GENOMIC DNA]</scope>
    <source>
        <strain evidence="2 3">ATCC 11559</strain>
    </source>
</reference>
<evidence type="ECO:0000256" key="1">
    <source>
        <dbReference type="SAM" id="SignalP"/>
    </source>
</evidence>
<keyword evidence="1" id="KW-0732">Signal</keyword>
<dbReference type="EMBL" id="KV921300">
    <property type="protein sequence ID" value="ORE20035.1"/>
    <property type="molecule type" value="Genomic_DNA"/>
</dbReference>
<accession>A0A1X0S6Z8</accession>
<protein>
    <submittedName>
        <fullName evidence="2">Uncharacterized protein</fullName>
    </submittedName>
</protein>
<evidence type="ECO:0000313" key="3">
    <source>
        <dbReference type="Proteomes" id="UP000242381"/>
    </source>
</evidence>
<dbReference type="AlphaFoldDB" id="A0A1X0S6Z8"/>
<feature type="signal peptide" evidence="1">
    <location>
        <begin position="1"/>
        <end position="23"/>
    </location>
</feature>
<sequence length="119" mass="13576">MQRYTHIISLALVFSFLSPECNVSISAYLQHVPYFIVGMQLIKIWPRTLGYLVDRGGKTNTVSQLEYVQQYLKISRQEVQRTVAPSATDLPPACLHNRFLLNLSLNCEKDQQATATYNP</sequence>
<dbReference type="Proteomes" id="UP000242381">
    <property type="component" value="Unassembled WGS sequence"/>
</dbReference>
<gene>
    <name evidence="2" type="ORF">BCV71DRAFT_233527</name>
</gene>
<name>A0A1X0S6Z8_RHIZD</name>
<evidence type="ECO:0000313" key="2">
    <source>
        <dbReference type="EMBL" id="ORE20035.1"/>
    </source>
</evidence>
<organism evidence="2 3">
    <name type="scientific">Rhizopus microsporus</name>
    <dbReference type="NCBI Taxonomy" id="58291"/>
    <lineage>
        <taxon>Eukaryota</taxon>
        <taxon>Fungi</taxon>
        <taxon>Fungi incertae sedis</taxon>
        <taxon>Mucoromycota</taxon>
        <taxon>Mucoromycotina</taxon>
        <taxon>Mucoromycetes</taxon>
        <taxon>Mucorales</taxon>
        <taxon>Mucorineae</taxon>
        <taxon>Rhizopodaceae</taxon>
        <taxon>Rhizopus</taxon>
    </lineage>
</organism>
<proteinExistence type="predicted"/>